<evidence type="ECO:0000313" key="1">
    <source>
        <dbReference type="EMBL" id="MDT0646833.1"/>
    </source>
</evidence>
<name>A0ABU3CKF2_9FLAO</name>
<gene>
    <name evidence="1" type="ORF">RM545_09030</name>
</gene>
<keyword evidence="2" id="KW-1185">Reference proteome</keyword>
<proteinExistence type="predicted"/>
<evidence type="ECO:0000313" key="2">
    <source>
        <dbReference type="Proteomes" id="UP001245285"/>
    </source>
</evidence>
<dbReference type="RefSeq" id="WP_311494998.1">
    <property type="nucleotide sequence ID" value="NZ_JAVRHO010000011.1"/>
</dbReference>
<reference evidence="1 2" key="1">
    <citation type="submission" date="2023-09" db="EMBL/GenBank/DDBJ databases">
        <authorList>
            <person name="Rey-Velasco X."/>
        </authorList>
    </citation>
    <scope>NUCLEOTIDE SEQUENCE [LARGE SCALE GENOMIC DNA]</scope>
    <source>
        <strain evidence="1 2">F260</strain>
    </source>
</reference>
<comment type="caution">
    <text evidence="1">The sequence shown here is derived from an EMBL/GenBank/DDBJ whole genome shotgun (WGS) entry which is preliminary data.</text>
</comment>
<sequence length="68" mass="8175">MDREAIITERRKKIIEGLEISYQKLVEFKRYKNSPLIIGKDEEVIEVPPEKILPTTRYIRRMDSKLKK</sequence>
<accession>A0ABU3CKF2</accession>
<organism evidence="1 2">
    <name type="scientific">Autumnicola lenta</name>
    <dbReference type="NCBI Taxonomy" id="3075593"/>
    <lineage>
        <taxon>Bacteria</taxon>
        <taxon>Pseudomonadati</taxon>
        <taxon>Bacteroidota</taxon>
        <taxon>Flavobacteriia</taxon>
        <taxon>Flavobacteriales</taxon>
        <taxon>Flavobacteriaceae</taxon>
        <taxon>Autumnicola</taxon>
    </lineage>
</organism>
<dbReference type="EMBL" id="JAVRHO010000011">
    <property type="protein sequence ID" value="MDT0646833.1"/>
    <property type="molecule type" value="Genomic_DNA"/>
</dbReference>
<dbReference type="Proteomes" id="UP001245285">
    <property type="component" value="Unassembled WGS sequence"/>
</dbReference>
<protein>
    <submittedName>
        <fullName evidence="1">Uncharacterized protein</fullName>
    </submittedName>
</protein>